<keyword evidence="6 7" id="KW-0961">Cell wall biogenesis/degradation</keyword>
<comment type="pathway">
    <text evidence="1 7">Cell wall biogenesis; peptidoglycan biosynthesis.</text>
</comment>
<dbReference type="GO" id="GO:0008360">
    <property type="term" value="P:regulation of cell shape"/>
    <property type="evidence" value="ECO:0007669"/>
    <property type="project" value="UniProtKB-UniRule"/>
</dbReference>
<feature type="region of interest" description="Disordered" evidence="8">
    <location>
        <begin position="1"/>
        <end position="32"/>
    </location>
</feature>
<dbReference type="Pfam" id="PF03734">
    <property type="entry name" value="YkuD"/>
    <property type="match status" value="1"/>
</dbReference>
<dbReference type="Gene3D" id="2.40.440.10">
    <property type="entry name" value="L,D-transpeptidase catalytic domain-like"/>
    <property type="match status" value="1"/>
</dbReference>
<dbReference type="Gene3D" id="2.60.40.3710">
    <property type="match status" value="1"/>
</dbReference>
<dbReference type="InterPro" id="IPR041280">
    <property type="entry name" value="Big_10"/>
</dbReference>
<dbReference type="EMBL" id="CP040916">
    <property type="protein sequence ID" value="QDQ11829.1"/>
    <property type="molecule type" value="Genomic_DNA"/>
</dbReference>
<evidence type="ECO:0000313" key="11">
    <source>
        <dbReference type="Proteomes" id="UP000316806"/>
    </source>
</evidence>
<evidence type="ECO:0000256" key="1">
    <source>
        <dbReference type="ARBA" id="ARBA00004752"/>
    </source>
</evidence>
<evidence type="ECO:0000256" key="6">
    <source>
        <dbReference type="ARBA" id="ARBA00023316"/>
    </source>
</evidence>
<evidence type="ECO:0000256" key="2">
    <source>
        <dbReference type="ARBA" id="ARBA00022679"/>
    </source>
</evidence>
<dbReference type="InterPro" id="IPR038063">
    <property type="entry name" value="Transpep_catalytic_dom"/>
</dbReference>
<feature type="domain" description="L,D-TPase catalytic" evidence="9">
    <location>
        <begin position="191"/>
        <end position="312"/>
    </location>
</feature>
<evidence type="ECO:0000256" key="4">
    <source>
        <dbReference type="ARBA" id="ARBA00022984"/>
    </source>
</evidence>
<dbReference type="CDD" id="cd16913">
    <property type="entry name" value="YkuD_like"/>
    <property type="match status" value="1"/>
</dbReference>
<keyword evidence="4 7" id="KW-0573">Peptidoglycan synthesis</keyword>
<name>A0A516R832_STRST</name>
<dbReference type="GO" id="GO:0018104">
    <property type="term" value="P:peptidoglycan-protein cross-linking"/>
    <property type="evidence" value="ECO:0007669"/>
    <property type="project" value="TreeGrafter"/>
</dbReference>
<feature type="compositionally biased region" description="Basic residues" evidence="8">
    <location>
        <begin position="1"/>
        <end position="11"/>
    </location>
</feature>
<feature type="compositionally biased region" description="Low complexity" evidence="8">
    <location>
        <begin position="72"/>
        <end position="88"/>
    </location>
</feature>
<dbReference type="InterPro" id="IPR050979">
    <property type="entry name" value="LD-transpeptidase"/>
</dbReference>
<dbReference type="GO" id="GO:0071555">
    <property type="term" value="P:cell wall organization"/>
    <property type="evidence" value="ECO:0007669"/>
    <property type="project" value="UniProtKB-UniRule"/>
</dbReference>
<sequence length="340" mass="35938">MRTGRVHRSTPHRGTLLTRGNKGIRGQRGTRGNARIWGRGGAAALGALLLAGCGLGGDEGDAGGTSGGTGGKPAAAAPAAKPSPRAKPLPQALREGAEVNLFDGRTVGVGMPVSVTFARPVPAAERAAVEKRLKVTTDNGTTGSWSWVKDRNLHEGQRIDYRPETYWKPGTKITVRAGKAIDTTVTVGRSLVATVDVRRHTMTVVKAGATRRVPITAGAPGMDTWNGTMVVSDKQRRVLMDSRTVGYGDAYKGYYDYAVHLTTSGTYLHQNPKANTFAGNTNVTHGCIGLATDGTARRFYDEVIPGDVIRVTGSTETVAAGNGYGDWNVPWDQWKAGSAL</sequence>
<gene>
    <name evidence="10" type="ORF">FH965_15645</name>
</gene>
<dbReference type="AlphaFoldDB" id="A0A516R832"/>
<keyword evidence="2" id="KW-0808">Transferase</keyword>
<accession>A0A516R832</accession>
<dbReference type="Proteomes" id="UP000316806">
    <property type="component" value="Chromosome"/>
</dbReference>
<keyword evidence="5" id="KW-0012">Acyltransferase</keyword>
<proteinExistence type="predicted"/>
<feature type="region of interest" description="Disordered" evidence="8">
    <location>
        <begin position="64"/>
        <end position="88"/>
    </location>
</feature>
<evidence type="ECO:0000256" key="5">
    <source>
        <dbReference type="ARBA" id="ARBA00023315"/>
    </source>
</evidence>
<protein>
    <submittedName>
        <fullName evidence="10">L,D-transpeptidase</fullName>
    </submittedName>
</protein>
<dbReference type="GO" id="GO:0005576">
    <property type="term" value="C:extracellular region"/>
    <property type="evidence" value="ECO:0007669"/>
    <property type="project" value="TreeGrafter"/>
</dbReference>
<evidence type="ECO:0000256" key="7">
    <source>
        <dbReference type="PROSITE-ProRule" id="PRU01373"/>
    </source>
</evidence>
<dbReference type="GO" id="GO:0016746">
    <property type="term" value="F:acyltransferase activity"/>
    <property type="evidence" value="ECO:0007669"/>
    <property type="project" value="UniProtKB-KW"/>
</dbReference>
<dbReference type="SUPFAM" id="SSF141523">
    <property type="entry name" value="L,D-transpeptidase catalytic domain-like"/>
    <property type="match status" value="1"/>
</dbReference>
<evidence type="ECO:0000313" key="10">
    <source>
        <dbReference type="EMBL" id="QDQ11829.1"/>
    </source>
</evidence>
<evidence type="ECO:0000259" key="9">
    <source>
        <dbReference type="PROSITE" id="PS52029"/>
    </source>
</evidence>
<organism evidence="10 11">
    <name type="scientific">Streptomyces spectabilis</name>
    <dbReference type="NCBI Taxonomy" id="68270"/>
    <lineage>
        <taxon>Bacteria</taxon>
        <taxon>Bacillati</taxon>
        <taxon>Actinomycetota</taxon>
        <taxon>Actinomycetes</taxon>
        <taxon>Kitasatosporales</taxon>
        <taxon>Streptomycetaceae</taxon>
        <taxon>Streptomyces</taxon>
    </lineage>
</organism>
<evidence type="ECO:0000256" key="8">
    <source>
        <dbReference type="SAM" id="MobiDB-lite"/>
    </source>
</evidence>
<dbReference type="UniPathway" id="UPA00219"/>
<evidence type="ECO:0000256" key="3">
    <source>
        <dbReference type="ARBA" id="ARBA00022960"/>
    </source>
</evidence>
<reference evidence="10 11" key="1">
    <citation type="journal article" date="2019" name="J. Ind. Microbiol. Biotechnol.">
        <title>The complete genomic sequence of Streptomyces spectabilis NRRL-2792 and identification of secondary metabolite biosynthetic gene clusters.</title>
        <authorList>
            <person name="Sinha A."/>
            <person name="Phillips-Salemka S."/>
            <person name="Niraula T.A."/>
            <person name="Short K.A."/>
            <person name="Niraula N.P."/>
        </authorList>
    </citation>
    <scope>NUCLEOTIDE SEQUENCE [LARGE SCALE GENOMIC DNA]</scope>
    <source>
        <strain evidence="10 11">NRRL 2792</strain>
    </source>
</reference>
<dbReference type="Pfam" id="PF17964">
    <property type="entry name" value="Big_10"/>
    <property type="match status" value="1"/>
</dbReference>
<feature type="active site" description="Proton donor/acceptor" evidence="7">
    <location>
        <position position="269"/>
    </location>
</feature>
<feature type="active site" description="Nucleophile" evidence="7">
    <location>
        <position position="287"/>
    </location>
</feature>
<dbReference type="PROSITE" id="PS52029">
    <property type="entry name" value="LD_TPASE"/>
    <property type="match status" value="1"/>
</dbReference>
<dbReference type="InterPro" id="IPR005490">
    <property type="entry name" value="LD_TPept_cat_dom"/>
</dbReference>
<dbReference type="GO" id="GO:0071972">
    <property type="term" value="F:peptidoglycan L,D-transpeptidase activity"/>
    <property type="evidence" value="ECO:0007669"/>
    <property type="project" value="TreeGrafter"/>
</dbReference>
<dbReference type="PANTHER" id="PTHR30582:SF2">
    <property type="entry name" value="L,D-TRANSPEPTIDASE YCIB-RELATED"/>
    <property type="match status" value="1"/>
</dbReference>
<keyword evidence="3 7" id="KW-0133">Cell shape</keyword>
<dbReference type="PANTHER" id="PTHR30582">
    <property type="entry name" value="L,D-TRANSPEPTIDASE"/>
    <property type="match status" value="1"/>
</dbReference>